<dbReference type="KEGG" id="hmr:Hipma_1422"/>
<dbReference type="RefSeq" id="WP_013682408.1">
    <property type="nucleotide sequence ID" value="NC_015318.1"/>
</dbReference>
<dbReference type="AlphaFoldDB" id="F2LY55"/>
<accession>F2LY55</accession>
<evidence type="ECO:0000313" key="3">
    <source>
        <dbReference type="Proteomes" id="UP000008139"/>
    </source>
</evidence>
<dbReference type="SUPFAM" id="SSF111369">
    <property type="entry name" value="HlyD-like secretion proteins"/>
    <property type="match status" value="1"/>
</dbReference>
<sequence>MTKKLVSIVLVVLIAIGIVALVKKRKSELAKLPTAKVYPVVVKTIKPKLENFYLSLSGLGLIKSSIDMIITSKLSGRLMYVKNIGDKVKKGEVIARLDVSATKAAISQAISQQKSLKAKLSAATLTLKNLELTHKRTAELLKVKGASIEQFQKEEDQLASVSSQISSLKSQIKATKSNIKHLRILLSYGIIKSPVDGVVSKKFLNTGDVVMPGKPICSISSTGGKYLLLRLPEDIKPQGVIFEGKYHKVIPLHSTFNGLDEYKADIDTTLNTNARVKVGVVIFKGKAIKLPFDAVLSDDGKNYVFIAKGNKSIPKQIKIIASGEEGLAVLDKGLLGKKLILAKPDIFIKLRGGVPIVKE</sequence>
<evidence type="ECO:0000256" key="1">
    <source>
        <dbReference type="SAM" id="Coils"/>
    </source>
</evidence>
<dbReference type="eggNOG" id="COG0845">
    <property type="taxonomic scope" value="Bacteria"/>
</dbReference>
<gene>
    <name evidence="2" type="ordered locus">Hipma_1422</name>
</gene>
<dbReference type="GO" id="GO:1990281">
    <property type="term" value="C:efflux pump complex"/>
    <property type="evidence" value="ECO:0007669"/>
    <property type="project" value="TreeGrafter"/>
</dbReference>
<keyword evidence="3" id="KW-1185">Reference proteome</keyword>
<name>F2LY55_HIPMA</name>
<dbReference type="PANTHER" id="PTHR30469">
    <property type="entry name" value="MULTIDRUG RESISTANCE PROTEIN MDTA"/>
    <property type="match status" value="1"/>
</dbReference>
<protein>
    <submittedName>
        <fullName evidence="2">Efflux transporter, RND family, MFP subunit</fullName>
    </submittedName>
</protein>
<dbReference type="GO" id="GO:0015562">
    <property type="term" value="F:efflux transmembrane transporter activity"/>
    <property type="evidence" value="ECO:0007669"/>
    <property type="project" value="TreeGrafter"/>
</dbReference>
<dbReference type="Gene3D" id="1.10.287.470">
    <property type="entry name" value="Helix hairpin bin"/>
    <property type="match status" value="1"/>
</dbReference>
<dbReference type="STRING" id="760142.Hipma_1422"/>
<keyword evidence="1" id="KW-0175">Coiled coil</keyword>
<dbReference type="PANTHER" id="PTHR30469:SF15">
    <property type="entry name" value="HLYD FAMILY OF SECRETION PROTEINS"/>
    <property type="match status" value="1"/>
</dbReference>
<reference evidence="2 3" key="1">
    <citation type="journal article" date="2011" name="Stand. Genomic Sci.">
        <title>Complete genome sequence of the thermophilic sulfur-reducer Hippea maritima type strain (MH(2)).</title>
        <authorList>
            <person name="Huntemann M."/>
            <person name="Lu M."/>
            <person name="Nolan M."/>
            <person name="Lapidus A."/>
            <person name="Lucas S."/>
            <person name="Hammon N."/>
            <person name="Deshpande S."/>
            <person name="Cheng J.F."/>
            <person name="Tapia R."/>
            <person name="Han C."/>
            <person name="Goodwin L."/>
            <person name="Pitluck S."/>
            <person name="Liolios K."/>
            <person name="Pagani I."/>
            <person name="Ivanova N."/>
            <person name="Ovchinikova G."/>
            <person name="Pati A."/>
            <person name="Chen A."/>
            <person name="Palaniappan K."/>
            <person name="Land M."/>
            <person name="Hauser L."/>
            <person name="Jeffries C.D."/>
            <person name="Detter J.C."/>
            <person name="Brambilla E.M."/>
            <person name="Rohde M."/>
            <person name="Spring S."/>
            <person name="Goker M."/>
            <person name="Woyke T."/>
            <person name="Bristow J."/>
            <person name="Eisen J.A."/>
            <person name="Markowitz V."/>
            <person name="Hugenholtz P."/>
            <person name="Kyrpides N.C."/>
            <person name="Klenk H.P."/>
            <person name="Mavromatis K."/>
        </authorList>
    </citation>
    <scope>NUCLEOTIDE SEQUENCE [LARGE SCALE GENOMIC DNA]</scope>
    <source>
        <strain evidence="3">ATCC 700847 / DSM 10411 / MH2</strain>
    </source>
</reference>
<reference evidence="3" key="2">
    <citation type="submission" date="2011-03" db="EMBL/GenBank/DDBJ databases">
        <title>The complete genome of Hippea maritima DSM 10411.</title>
        <authorList>
            <consortium name="US DOE Joint Genome Institute (JGI-PGF)"/>
            <person name="Lucas S."/>
            <person name="Copeland A."/>
            <person name="Lapidus A."/>
            <person name="Bruce D."/>
            <person name="Goodwin L."/>
            <person name="Pitluck S."/>
            <person name="Peters L."/>
            <person name="Kyrpides N."/>
            <person name="Mavromatis K."/>
            <person name="Pagani I."/>
            <person name="Ivanova N."/>
            <person name="Mikhailova N."/>
            <person name="Lu M."/>
            <person name="Detter J.C."/>
            <person name="Tapia R."/>
            <person name="Han C."/>
            <person name="Land M."/>
            <person name="Hauser L."/>
            <person name="Markowitz V."/>
            <person name="Cheng J.-F."/>
            <person name="Hugenholtz P."/>
            <person name="Woyke T."/>
            <person name="Wu D."/>
            <person name="Spring S."/>
            <person name="Schroeder M."/>
            <person name="Brambilla E."/>
            <person name="Klenk H.-P."/>
            <person name="Eisen J.A."/>
        </authorList>
    </citation>
    <scope>NUCLEOTIDE SEQUENCE [LARGE SCALE GENOMIC DNA]</scope>
    <source>
        <strain evidence="3">ATCC 700847 / DSM 10411 / MH2</strain>
    </source>
</reference>
<feature type="coiled-coil region" evidence="1">
    <location>
        <begin position="113"/>
        <end position="171"/>
    </location>
</feature>
<dbReference type="Proteomes" id="UP000008139">
    <property type="component" value="Chromosome"/>
</dbReference>
<organism evidence="2 3">
    <name type="scientific">Hippea maritima (strain ATCC 700847 / DSM 10411 / MH2)</name>
    <dbReference type="NCBI Taxonomy" id="760142"/>
    <lineage>
        <taxon>Bacteria</taxon>
        <taxon>Pseudomonadati</taxon>
        <taxon>Campylobacterota</taxon>
        <taxon>Desulfurellia</taxon>
        <taxon>Desulfurellales</taxon>
        <taxon>Hippeaceae</taxon>
        <taxon>Hippea</taxon>
    </lineage>
</organism>
<evidence type="ECO:0000313" key="2">
    <source>
        <dbReference type="EMBL" id="AEA34378.1"/>
    </source>
</evidence>
<dbReference type="InParanoid" id="F2LY55"/>
<dbReference type="HOGENOM" id="CLU_061532_0_0_7"/>
<dbReference type="Gene3D" id="2.40.50.100">
    <property type="match status" value="1"/>
</dbReference>
<dbReference type="EMBL" id="CP002606">
    <property type="protein sequence ID" value="AEA34378.1"/>
    <property type="molecule type" value="Genomic_DNA"/>
</dbReference>
<dbReference type="OrthoDB" id="9784484at2"/>
<proteinExistence type="predicted"/>